<comment type="caution">
    <text evidence="1">The sequence shown here is derived from an EMBL/GenBank/DDBJ whole genome shotgun (WGS) entry which is preliminary data.</text>
</comment>
<evidence type="ECO:0000313" key="1">
    <source>
        <dbReference type="EMBL" id="KAI3692071.1"/>
    </source>
</evidence>
<gene>
    <name evidence="1" type="ORF">L6452_31880</name>
</gene>
<dbReference type="Proteomes" id="UP001055879">
    <property type="component" value="Linkage Group LG11"/>
</dbReference>
<reference evidence="2" key="1">
    <citation type="journal article" date="2022" name="Mol. Ecol. Resour.">
        <title>The genomes of chicory, endive, great burdock and yacon provide insights into Asteraceae palaeo-polyploidization history and plant inulin production.</title>
        <authorList>
            <person name="Fan W."/>
            <person name="Wang S."/>
            <person name="Wang H."/>
            <person name="Wang A."/>
            <person name="Jiang F."/>
            <person name="Liu H."/>
            <person name="Zhao H."/>
            <person name="Xu D."/>
            <person name="Zhang Y."/>
        </authorList>
    </citation>
    <scope>NUCLEOTIDE SEQUENCE [LARGE SCALE GENOMIC DNA]</scope>
    <source>
        <strain evidence="2">cv. Niubang</strain>
    </source>
</reference>
<organism evidence="1 2">
    <name type="scientific">Arctium lappa</name>
    <name type="common">Greater burdock</name>
    <name type="synonym">Lappa major</name>
    <dbReference type="NCBI Taxonomy" id="4217"/>
    <lineage>
        <taxon>Eukaryota</taxon>
        <taxon>Viridiplantae</taxon>
        <taxon>Streptophyta</taxon>
        <taxon>Embryophyta</taxon>
        <taxon>Tracheophyta</taxon>
        <taxon>Spermatophyta</taxon>
        <taxon>Magnoliopsida</taxon>
        <taxon>eudicotyledons</taxon>
        <taxon>Gunneridae</taxon>
        <taxon>Pentapetalae</taxon>
        <taxon>asterids</taxon>
        <taxon>campanulids</taxon>
        <taxon>Asterales</taxon>
        <taxon>Asteraceae</taxon>
        <taxon>Carduoideae</taxon>
        <taxon>Cardueae</taxon>
        <taxon>Arctiinae</taxon>
        <taxon>Arctium</taxon>
    </lineage>
</organism>
<accession>A0ACB8Z3M5</accession>
<sequence length="179" mass="19189">MEVSLISDSITTIDHQNQIHGLGFPNFFIRRHNFTHPSHDQQQQQQQRLEICAQSLPIDAVAPPPVKPSTIPKTLARKRSRVKKRLRIDGFGADEGGEGGGLFGGSDGPFGGGGGGGGGGSGGDFNGFNWDESSSSPSDPAFDFVYEALSWFVLSNCLIFAFKRLARIVADGVADPRTD</sequence>
<dbReference type="EMBL" id="CM042057">
    <property type="protein sequence ID" value="KAI3692071.1"/>
    <property type="molecule type" value="Genomic_DNA"/>
</dbReference>
<proteinExistence type="predicted"/>
<protein>
    <submittedName>
        <fullName evidence="1">Uncharacterized protein</fullName>
    </submittedName>
</protein>
<keyword evidence="2" id="KW-1185">Reference proteome</keyword>
<name>A0ACB8Z3M5_ARCLA</name>
<reference evidence="1 2" key="2">
    <citation type="journal article" date="2022" name="Mol. Ecol. Resour.">
        <title>The genomes of chicory, endive, great burdock and yacon provide insights into Asteraceae paleo-polyploidization history and plant inulin production.</title>
        <authorList>
            <person name="Fan W."/>
            <person name="Wang S."/>
            <person name="Wang H."/>
            <person name="Wang A."/>
            <person name="Jiang F."/>
            <person name="Liu H."/>
            <person name="Zhao H."/>
            <person name="Xu D."/>
            <person name="Zhang Y."/>
        </authorList>
    </citation>
    <scope>NUCLEOTIDE SEQUENCE [LARGE SCALE GENOMIC DNA]</scope>
    <source>
        <strain evidence="2">cv. Niubang</strain>
    </source>
</reference>
<evidence type="ECO:0000313" key="2">
    <source>
        <dbReference type="Proteomes" id="UP001055879"/>
    </source>
</evidence>